<dbReference type="GO" id="GO:0005886">
    <property type="term" value="C:plasma membrane"/>
    <property type="evidence" value="ECO:0007669"/>
    <property type="project" value="UniProtKB-SubCell"/>
</dbReference>
<gene>
    <name evidence="11" type="ORF">ENO26_05380</name>
</gene>
<dbReference type="PANTHER" id="PTHR32243:SF50">
    <property type="entry name" value="MALTOSE_MALTODEXTRIN TRANSPORT SYSTEM PERMEASE PROTEIN MALG"/>
    <property type="match status" value="1"/>
</dbReference>
<accession>A0A7J2U2J9</accession>
<keyword evidence="6 9" id="KW-0812">Transmembrane</keyword>
<dbReference type="PANTHER" id="PTHR32243">
    <property type="entry name" value="MALTOSE TRANSPORT SYSTEM PERMEASE-RELATED"/>
    <property type="match status" value="1"/>
</dbReference>
<evidence type="ECO:0000256" key="5">
    <source>
        <dbReference type="ARBA" id="ARBA00022597"/>
    </source>
</evidence>
<dbReference type="InterPro" id="IPR000515">
    <property type="entry name" value="MetI-like"/>
</dbReference>
<dbReference type="Pfam" id="PF00528">
    <property type="entry name" value="BPD_transp_1"/>
    <property type="match status" value="1"/>
</dbReference>
<dbReference type="SUPFAM" id="SSF161098">
    <property type="entry name" value="MetI-like"/>
    <property type="match status" value="1"/>
</dbReference>
<dbReference type="InterPro" id="IPR035906">
    <property type="entry name" value="MetI-like_sf"/>
</dbReference>
<keyword evidence="4" id="KW-1003">Cell membrane</keyword>
<reference evidence="11" key="1">
    <citation type="journal article" date="2020" name="mSystems">
        <title>Genome- and Community-Level Interaction Insights into Carbon Utilization and Element Cycling Functions of Hydrothermarchaeota in Hydrothermal Sediment.</title>
        <authorList>
            <person name="Zhou Z."/>
            <person name="Liu Y."/>
            <person name="Xu W."/>
            <person name="Pan J."/>
            <person name="Luo Z.H."/>
            <person name="Li M."/>
        </authorList>
    </citation>
    <scope>NUCLEOTIDE SEQUENCE [LARGE SCALE GENOMIC DNA]</scope>
    <source>
        <strain evidence="11">SpSt-125</strain>
    </source>
</reference>
<evidence type="ECO:0000256" key="8">
    <source>
        <dbReference type="ARBA" id="ARBA00023136"/>
    </source>
</evidence>
<dbReference type="GO" id="GO:0055085">
    <property type="term" value="P:transmembrane transport"/>
    <property type="evidence" value="ECO:0007669"/>
    <property type="project" value="InterPro"/>
</dbReference>
<evidence type="ECO:0000256" key="3">
    <source>
        <dbReference type="ARBA" id="ARBA00022448"/>
    </source>
</evidence>
<evidence type="ECO:0000256" key="7">
    <source>
        <dbReference type="ARBA" id="ARBA00022989"/>
    </source>
</evidence>
<evidence type="ECO:0000313" key="11">
    <source>
        <dbReference type="EMBL" id="HEM66981.1"/>
    </source>
</evidence>
<evidence type="ECO:0000256" key="4">
    <source>
        <dbReference type="ARBA" id="ARBA00022475"/>
    </source>
</evidence>
<sequence>MKTITIVNILVIIAIALLTLFPLYWLIITSFKSYIEIYANPPYLYPPHPTLEYYIDALYKFQGLKYLINSSIVATTNAAIATIISLLAAYAISRFDFKGKDNLFFTFVSMRMAPPAIFAVAYYYIFCSTLGLRDNLIALIILYNVFNIPIAIWLLLSAIDAIPRDLDAVAQLEGLGPFKILFRIHAPIIKGTIAVAYLLTFLNAFNEYLFASFITSTEARTITTALQGMVTVAGVYWSQMAALGVLSALPGIIIAVIARRYLVTGLTMGMV</sequence>
<comment type="caution">
    <text evidence="11">The sequence shown here is derived from an EMBL/GenBank/DDBJ whole genome shotgun (WGS) entry which is preliminary data.</text>
</comment>
<proteinExistence type="inferred from homology"/>
<evidence type="ECO:0000259" key="10">
    <source>
        <dbReference type="PROSITE" id="PS50928"/>
    </source>
</evidence>
<protein>
    <submittedName>
        <fullName evidence="11">Carbohydrate ABC transporter permease</fullName>
    </submittedName>
</protein>
<evidence type="ECO:0000256" key="6">
    <source>
        <dbReference type="ARBA" id="ARBA00022692"/>
    </source>
</evidence>
<dbReference type="AlphaFoldDB" id="A0A7J2U2J9"/>
<dbReference type="InterPro" id="IPR050901">
    <property type="entry name" value="BP-dep_ABC_trans_perm"/>
</dbReference>
<dbReference type="CDD" id="cd06261">
    <property type="entry name" value="TM_PBP2"/>
    <property type="match status" value="1"/>
</dbReference>
<evidence type="ECO:0000256" key="9">
    <source>
        <dbReference type="RuleBase" id="RU363032"/>
    </source>
</evidence>
<keyword evidence="8 9" id="KW-0472">Membrane</keyword>
<feature type="transmembrane region" description="Helical" evidence="9">
    <location>
        <begin position="66"/>
        <end position="91"/>
    </location>
</feature>
<feature type="transmembrane region" description="Helical" evidence="9">
    <location>
        <begin position="7"/>
        <end position="28"/>
    </location>
</feature>
<name>A0A7J2U2J9_9CREN</name>
<evidence type="ECO:0000256" key="1">
    <source>
        <dbReference type="ARBA" id="ARBA00004651"/>
    </source>
</evidence>
<comment type="subcellular location">
    <subcellularLocation>
        <location evidence="1 9">Cell membrane</location>
        <topology evidence="1 9">Multi-pass membrane protein</topology>
    </subcellularLocation>
</comment>
<feature type="domain" description="ABC transmembrane type-1" evidence="10">
    <location>
        <begin position="67"/>
        <end position="258"/>
    </location>
</feature>
<evidence type="ECO:0000256" key="2">
    <source>
        <dbReference type="ARBA" id="ARBA00009047"/>
    </source>
</evidence>
<keyword evidence="5" id="KW-0762">Sugar transport</keyword>
<feature type="transmembrane region" description="Helical" evidence="9">
    <location>
        <begin position="236"/>
        <end position="258"/>
    </location>
</feature>
<feature type="transmembrane region" description="Helical" evidence="9">
    <location>
        <begin position="137"/>
        <end position="159"/>
    </location>
</feature>
<dbReference type="Gene3D" id="1.10.3720.10">
    <property type="entry name" value="MetI-like"/>
    <property type="match status" value="1"/>
</dbReference>
<keyword evidence="3 9" id="KW-0813">Transport</keyword>
<dbReference type="EMBL" id="DSEU01000039">
    <property type="protein sequence ID" value="HEM66981.1"/>
    <property type="molecule type" value="Genomic_DNA"/>
</dbReference>
<comment type="similarity">
    <text evidence="2">Belongs to the binding-protein-dependent transport system permease family. MalFG subfamily.</text>
</comment>
<dbReference type="PROSITE" id="PS50928">
    <property type="entry name" value="ABC_TM1"/>
    <property type="match status" value="1"/>
</dbReference>
<feature type="transmembrane region" description="Helical" evidence="9">
    <location>
        <begin position="103"/>
        <end position="125"/>
    </location>
</feature>
<keyword evidence="7 9" id="KW-1133">Transmembrane helix</keyword>
<organism evidence="11">
    <name type="scientific">Ignisphaera aggregans</name>
    <dbReference type="NCBI Taxonomy" id="334771"/>
    <lineage>
        <taxon>Archaea</taxon>
        <taxon>Thermoproteota</taxon>
        <taxon>Thermoprotei</taxon>
        <taxon>Desulfurococcales</taxon>
        <taxon>Desulfurococcaceae</taxon>
        <taxon>Ignisphaera</taxon>
    </lineage>
</organism>